<sequence>MDRPILPNKPTLPQDILLLICQELGARREFTTLYRCSLVSRRVASIAVEQLYSILEVMDPFIDGRHRTARLWKSIVLSSRDATLYPYCAYMRVLSLGSLVECLDDIRVDSSLVDFFFDGPMQHFLVFKDVSRPRPPPLDIAAVVSRCADSITQYIKTLANVNGTSIALTHLEASIFPRESLPIWIRRLGALRSLQLQDGSVLGSEAASAISESCPHFSELTCFYCFSNTAAEDMAALFLALRPNSLQEFKVLSRSTLGDVTLTALNTHANSLRVLHLRNLRQSAFENLHLLSECTALESLIIEKDFTDRSGLDAARWKQVAKWISSCKALKELNFHHVLDALPILNRVLQAPEIRLERLLINHFQSASQEITSATWDALGRQDRLEFLTIASQDGHLEGLMLSHHPELVASMCRLSRLVDLNLMQVCASSADICSIAAALPNLEELCFGGGVIDEEVLEPLSRLSRLVLLSINATTSFTFDSLMGFAQRLDPVTNRGIKVDLLSQSYVVRLNEEEESMLNGYFANTLNGRIMTSYIDDPDELHEGDFSDSD</sequence>
<dbReference type="Proteomes" id="UP000319160">
    <property type="component" value="Unassembled WGS sequence"/>
</dbReference>
<dbReference type="STRING" id="2512241.A0A553HTI4"/>
<reference evidence="2" key="1">
    <citation type="submission" date="2019-06" db="EMBL/GenBank/DDBJ databases">
        <title>Draft genome sequence of the griseofulvin-producing fungus Xylaria cubensis strain G536.</title>
        <authorList>
            <person name="Mead M.E."/>
            <person name="Raja H.A."/>
            <person name="Steenwyk J.L."/>
            <person name="Knowles S.L."/>
            <person name="Oberlies N.H."/>
            <person name="Rokas A."/>
        </authorList>
    </citation>
    <scope>NUCLEOTIDE SEQUENCE [LARGE SCALE GENOMIC DNA]</scope>
    <source>
        <strain evidence="2">G536</strain>
    </source>
</reference>
<organism evidence="1 2">
    <name type="scientific">Xylaria flabelliformis</name>
    <dbReference type="NCBI Taxonomy" id="2512241"/>
    <lineage>
        <taxon>Eukaryota</taxon>
        <taxon>Fungi</taxon>
        <taxon>Dikarya</taxon>
        <taxon>Ascomycota</taxon>
        <taxon>Pezizomycotina</taxon>
        <taxon>Sordariomycetes</taxon>
        <taxon>Xylariomycetidae</taxon>
        <taxon>Xylariales</taxon>
        <taxon>Xylariaceae</taxon>
        <taxon>Xylaria</taxon>
    </lineage>
</organism>
<dbReference type="InterPro" id="IPR032675">
    <property type="entry name" value="LRR_dom_sf"/>
</dbReference>
<keyword evidence="2" id="KW-1185">Reference proteome</keyword>
<dbReference type="AlphaFoldDB" id="A0A553HTI4"/>
<accession>A0A553HTI4</accession>
<gene>
    <name evidence="1" type="ORF">FHL15_007865</name>
</gene>
<dbReference type="SUPFAM" id="SSF52047">
    <property type="entry name" value="RNI-like"/>
    <property type="match status" value="1"/>
</dbReference>
<proteinExistence type="predicted"/>
<comment type="caution">
    <text evidence="1">The sequence shown here is derived from an EMBL/GenBank/DDBJ whole genome shotgun (WGS) entry which is preliminary data.</text>
</comment>
<evidence type="ECO:0000313" key="2">
    <source>
        <dbReference type="Proteomes" id="UP000319160"/>
    </source>
</evidence>
<dbReference type="OrthoDB" id="10028886at2759"/>
<dbReference type="Gene3D" id="3.80.10.10">
    <property type="entry name" value="Ribonuclease Inhibitor"/>
    <property type="match status" value="1"/>
</dbReference>
<evidence type="ECO:0000313" key="1">
    <source>
        <dbReference type="EMBL" id="TRX91260.1"/>
    </source>
</evidence>
<dbReference type="EMBL" id="VFLP01000047">
    <property type="protein sequence ID" value="TRX91260.1"/>
    <property type="molecule type" value="Genomic_DNA"/>
</dbReference>
<protein>
    <submittedName>
        <fullName evidence="1">Uncharacterized protein</fullName>
    </submittedName>
</protein>
<name>A0A553HTI4_9PEZI</name>